<evidence type="ECO:0000259" key="1">
    <source>
        <dbReference type="Pfam" id="PF05448"/>
    </source>
</evidence>
<dbReference type="EMBL" id="JALPRF010000006">
    <property type="protein sequence ID" value="MCK8495052.1"/>
    <property type="molecule type" value="Genomic_DNA"/>
</dbReference>
<dbReference type="Gene3D" id="3.40.50.1820">
    <property type="entry name" value="alpha/beta hydrolase"/>
    <property type="match status" value="2"/>
</dbReference>
<comment type="caution">
    <text evidence="2">The sequence shown here is derived from an EMBL/GenBank/DDBJ whole genome shotgun (WGS) entry which is preliminary data.</text>
</comment>
<dbReference type="RefSeq" id="WP_248479719.1">
    <property type="nucleotide sequence ID" value="NZ_JALPRF010000006.1"/>
</dbReference>
<dbReference type="InterPro" id="IPR029058">
    <property type="entry name" value="AB_hydrolase_fold"/>
</dbReference>
<dbReference type="SUPFAM" id="SSF53474">
    <property type="entry name" value="alpha/beta-Hydrolases"/>
    <property type="match status" value="1"/>
</dbReference>
<feature type="domain" description="Acetyl xylan esterase" evidence="1">
    <location>
        <begin position="115"/>
        <end position="281"/>
    </location>
</feature>
<dbReference type="InterPro" id="IPR050261">
    <property type="entry name" value="FrsA_esterase"/>
</dbReference>
<proteinExistence type="predicted"/>
<accession>A0ABT0HT99</accession>
<name>A0ABT0HT99_9BACT</name>
<keyword evidence="3" id="KW-1185">Reference proteome</keyword>
<dbReference type="Pfam" id="PF05448">
    <property type="entry name" value="AXE1"/>
    <property type="match status" value="1"/>
</dbReference>
<dbReference type="PANTHER" id="PTHR22946">
    <property type="entry name" value="DIENELACTONE HYDROLASE DOMAIN-CONTAINING PROTEIN-RELATED"/>
    <property type="match status" value="1"/>
</dbReference>
<dbReference type="PANTHER" id="PTHR22946:SF8">
    <property type="entry name" value="ACETYL XYLAN ESTERASE DOMAIN-CONTAINING PROTEIN"/>
    <property type="match status" value="1"/>
</dbReference>
<evidence type="ECO:0000313" key="3">
    <source>
        <dbReference type="Proteomes" id="UP001202180"/>
    </source>
</evidence>
<dbReference type="Proteomes" id="UP001202180">
    <property type="component" value="Unassembled WGS sequence"/>
</dbReference>
<organism evidence="2 3">
    <name type="scientific">Spirosoma liriopis</name>
    <dbReference type="NCBI Taxonomy" id="2937440"/>
    <lineage>
        <taxon>Bacteria</taxon>
        <taxon>Pseudomonadati</taxon>
        <taxon>Bacteroidota</taxon>
        <taxon>Cytophagia</taxon>
        <taxon>Cytophagales</taxon>
        <taxon>Cytophagaceae</taxon>
        <taxon>Spirosoma</taxon>
    </lineage>
</organism>
<sequence length="717" mass="79641">MTAHHRAMLNRSRLIGLFILVSHAILAQQELSVLPYWNYEAAVPSSSLYRHLCQRAFTQLAQRQVAIEKIKSKSDWQKRQAEIRRKLAIAIGPFPEKTQLNPVITGRIQRADFSVEKLYFESRPNYFVTAGLFIPKNRTGKLPAIVYCSGHNLSGFRAEPYQRVILNYVKKGFVVLAFDPIGQGERRQYGDDSVVKQLPVNEHSYPGVQSFIAGLSPANYFIWDGIRAVDYLVSRPEVDPNRIGITGRSGGGTQCTYIAAMDDRIVAAAPECYLTTYDKLLRSGGPQDAEQNLLYGLEHGLDLADYLEVRAPKPTLIVSTTRDIFSIQGARDLFHEAQRAYTAFGKGTDLAMVEDDAEHISTVKNREACYTFFQKYLNNPGSSTDLNVPLFKEADLYVTPNGQALASLPSESLFSLTQKYLSSHKARQGKSISTLQKTVETITGYEKPTGQGELIFSGRLQRDSYSIEKYLVKGTGNYFLPVLWIKPKRKPSKTLILLDDRGKEIAAKNGEWADQLAKEGYELIIPDLSGTGELSPGFIKGGDSVIDGVKINLWFTGVLTHKSLVAVRAEEIEILVNLTSEQIGPNQPLVVVAQGTLGPDLLHAAVFCNKINQIVLLNALSAYQAIMDEKNYKTQFIPSAVAGALPAYDLPLLVDFLGNRNVLIINPRNAVNEEITSQAAGEIYNAALRKEKTTLSLQQSIKPESYSQAIISWLQNQ</sequence>
<evidence type="ECO:0000313" key="2">
    <source>
        <dbReference type="EMBL" id="MCK8495052.1"/>
    </source>
</evidence>
<protein>
    <submittedName>
        <fullName evidence="2">Acetylxylan esterase</fullName>
    </submittedName>
</protein>
<gene>
    <name evidence="2" type="ORF">M0L20_24485</name>
</gene>
<reference evidence="2 3" key="1">
    <citation type="submission" date="2022-04" db="EMBL/GenBank/DDBJ databases">
        <title>Spirosoma sp. strain RP8 genome sequencing and assembly.</title>
        <authorList>
            <person name="Jung Y."/>
        </authorList>
    </citation>
    <scope>NUCLEOTIDE SEQUENCE [LARGE SCALE GENOMIC DNA]</scope>
    <source>
        <strain evidence="2 3">RP8</strain>
    </source>
</reference>
<dbReference type="InterPro" id="IPR008391">
    <property type="entry name" value="AXE1_dom"/>
</dbReference>